<sequence length="281" mass="27819">MTVTGTRIVERATGGNWVVRAAAGAPDLATLPTQAAAIEAARGQLVANGGGQVIVHGIDGGVRRRISVAATTAAADAGEPLTPQDLADAAGAAVARVRGGSFDADGDGEPDGDDVLNRVVAAGPEGEAKDAIRSAQRVLKWLAAGLAVFPVVPAWVISSDLGGGFAGIFLGTLAWSLGVAVIAFALIAHPTAVSTAGLSLLGLAAFWLSNAVAGALGGTVLNAADPLPSGPGPTGIFVWIGDLLGAAIENYGVLGAVIATALGVLVGWRGAELYRLVAARN</sequence>
<keyword evidence="1" id="KW-0472">Membrane</keyword>
<dbReference type="Proteomes" id="UP001501196">
    <property type="component" value="Unassembled WGS sequence"/>
</dbReference>
<dbReference type="InterPro" id="IPR018691">
    <property type="entry name" value="DUF2188"/>
</dbReference>
<dbReference type="Pfam" id="PF09954">
    <property type="entry name" value="DUF2188"/>
    <property type="match status" value="1"/>
</dbReference>
<dbReference type="EMBL" id="BAAAPW010000005">
    <property type="protein sequence ID" value="GAA2041521.1"/>
    <property type="molecule type" value="Genomic_DNA"/>
</dbReference>
<gene>
    <name evidence="2" type="ORF">GCM10009819_29310</name>
</gene>
<feature type="transmembrane region" description="Helical" evidence="1">
    <location>
        <begin position="164"/>
        <end position="188"/>
    </location>
</feature>
<protein>
    <recommendedName>
        <fullName evidence="4">DUF2188 domain-containing protein</fullName>
    </recommendedName>
</protein>
<feature type="transmembrane region" description="Helical" evidence="1">
    <location>
        <begin position="236"/>
        <end position="266"/>
    </location>
</feature>
<keyword evidence="1" id="KW-1133">Transmembrane helix</keyword>
<organism evidence="2 3">
    <name type="scientific">Agromyces tropicus</name>
    <dbReference type="NCBI Taxonomy" id="555371"/>
    <lineage>
        <taxon>Bacteria</taxon>
        <taxon>Bacillati</taxon>
        <taxon>Actinomycetota</taxon>
        <taxon>Actinomycetes</taxon>
        <taxon>Micrococcales</taxon>
        <taxon>Microbacteriaceae</taxon>
        <taxon>Agromyces</taxon>
    </lineage>
</organism>
<reference evidence="2 3" key="1">
    <citation type="journal article" date="2019" name="Int. J. Syst. Evol. Microbiol.">
        <title>The Global Catalogue of Microorganisms (GCM) 10K type strain sequencing project: providing services to taxonomists for standard genome sequencing and annotation.</title>
        <authorList>
            <consortium name="The Broad Institute Genomics Platform"/>
            <consortium name="The Broad Institute Genome Sequencing Center for Infectious Disease"/>
            <person name="Wu L."/>
            <person name="Ma J."/>
        </authorList>
    </citation>
    <scope>NUCLEOTIDE SEQUENCE [LARGE SCALE GENOMIC DNA]</scope>
    <source>
        <strain evidence="2 3">JCM 15672</strain>
    </source>
</reference>
<comment type="caution">
    <text evidence="2">The sequence shown here is derived from an EMBL/GenBank/DDBJ whole genome shotgun (WGS) entry which is preliminary data.</text>
</comment>
<proteinExistence type="predicted"/>
<feature type="transmembrane region" description="Helical" evidence="1">
    <location>
        <begin position="200"/>
        <end position="224"/>
    </location>
</feature>
<evidence type="ECO:0000313" key="3">
    <source>
        <dbReference type="Proteomes" id="UP001501196"/>
    </source>
</evidence>
<accession>A0ABN2URD4</accession>
<feature type="transmembrane region" description="Helical" evidence="1">
    <location>
        <begin position="138"/>
        <end position="158"/>
    </location>
</feature>
<evidence type="ECO:0008006" key="4">
    <source>
        <dbReference type="Google" id="ProtNLM"/>
    </source>
</evidence>
<evidence type="ECO:0000313" key="2">
    <source>
        <dbReference type="EMBL" id="GAA2041521.1"/>
    </source>
</evidence>
<name>A0ABN2URD4_9MICO</name>
<evidence type="ECO:0000256" key="1">
    <source>
        <dbReference type="SAM" id="Phobius"/>
    </source>
</evidence>
<dbReference type="RefSeq" id="WP_344375998.1">
    <property type="nucleotide sequence ID" value="NZ_BAAAPW010000005.1"/>
</dbReference>
<keyword evidence="3" id="KW-1185">Reference proteome</keyword>
<keyword evidence="1" id="KW-0812">Transmembrane</keyword>